<evidence type="ECO:0000256" key="1">
    <source>
        <dbReference type="ARBA" id="ARBA00023015"/>
    </source>
</evidence>
<name>J1ASM3_9EURY</name>
<dbReference type="Pfam" id="PF01638">
    <property type="entry name" value="HxlR"/>
    <property type="match status" value="1"/>
</dbReference>
<dbReference type="PATRIC" id="fig|28892.9.peg.2290"/>
<dbReference type="PANTHER" id="PTHR33204:SF29">
    <property type="entry name" value="TRANSCRIPTIONAL REGULATOR"/>
    <property type="match status" value="1"/>
</dbReference>
<dbReference type="Proteomes" id="UP000005095">
    <property type="component" value="Chromosome"/>
</dbReference>
<reference evidence="5 6" key="1">
    <citation type="submission" date="2011-08" db="EMBL/GenBank/DDBJ databases">
        <title>The complete genome of Methanofollis liminatans DSM 4140.</title>
        <authorList>
            <consortium name="US DOE Joint Genome Institute (JGI-PGF)"/>
            <person name="Lucas S."/>
            <person name="Han J."/>
            <person name="Lapidus A."/>
            <person name="Bruce D."/>
            <person name="Goodwin L."/>
            <person name="Pitluck S."/>
            <person name="Peters L."/>
            <person name="Kyrpides N."/>
            <person name="Mavromatis K."/>
            <person name="Ivanova N."/>
            <person name="Mikhailova N."/>
            <person name="Lu M."/>
            <person name="Detter J.C."/>
            <person name="Tapia R."/>
            <person name="Han C."/>
            <person name="Land M."/>
            <person name="Hauser L."/>
            <person name="Markowitz V."/>
            <person name="Cheng J.-F."/>
            <person name="Hugenholtz P."/>
            <person name="Woyke T."/>
            <person name="Wu D."/>
            <person name="Spring S."/>
            <person name="Schuler E."/>
            <person name="Brambilla E."/>
            <person name="Klenk H.-P."/>
            <person name="Eisen J.A."/>
        </authorList>
    </citation>
    <scope>NUCLEOTIDE SEQUENCE [LARGE SCALE GENOMIC DNA]</scope>
    <source>
        <strain evidence="5 6">DSM 4140</strain>
    </source>
</reference>
<evidence type="ECO:0000256" key="3">
    <source>
        <dbReference type="ARBA" id="ARBA00023163"/>
    </source>
</evidence>
<dbReference type="InterPro" id="IPR036388">
    <property type="entry name" value="WH-like_DNA-bd_sf"/>
</dbReference>
<feature type="domain" description="HTH hxlR-type" evidence="4">
    <location>
        <begin position="9"/>
        <end position="107"/>
    </location>
</feature>
<evidence type="ECO:0000313" key="6">
    <source>
        <dbReference type="Proteomes" id="UP000005095"/>
    </source>
</evidence>
<organism evidence="5 6">
    <name type="scientific">Methanofollis liminatans DSM 4140</name>
    <dbReference type="NCBI Taxonomy" id="28892"/>
    <lineage>
        <taxon>Archaea</taxon>
        <taxon>Methanobacteriati</taxon>
        <taxon>Methanobacteriota</taxon>
        <taxon>Stenosarchaea group</taxon>
        <taxon>Methanomicrobia</taxon>
        <taxon>Methanomicrobiales</taxon>
        <taxon>Methanomicrobiaceae</taxon>
        <taxon>Methanofollis</taxon>
    </lineage>
</organism>
<dbReference type="InterPro" id="IPR002577">
    <property type="entry name" value="HTH_HxlR"/>
</dbReference>
<dbReference type="GO" id="GO:0003677">
    <property type="term" value="F:DNA binding"/>
    <property type="evidence" value="ECO:0007669"/>
    <property type="project" value="UniProtKB-KW"/>
</dbReference>
<sequence>MPRNGTYHCPVEAAVAVIGGKWKTLILWKLRDAPLRFSELQERLPIVTPRMLTKTLRELAEDGIVGRTAHAEIPPRVEYALTPLGEALTPVLDALNAWGIEYMLDAEIPFPVCCGGKAQKEIAGFIEDPADDTS</sequence>
<dbReference type="HOGENOM" id="CLU_111585_5_1_2"/>
<accession>J1ASM3</accession>
<keyword evidence="2" id="KW-0238">DNA-binding</keyword>
<gene>
    <name evidence="5" type="ORF">Metli_2117</name>
</gene>
<dbReference type="Gene3D" id="1.10.10.10">
    <property type="entry name" value="Winged helix-like DNA-binding domain superfamily/Winged helix DNA-binding domain"/>
    <property type="match status" value="1"/>
</dbReference>
<evidence type="ECO:0000256" key="2">
    <source>
        <dbReference type="ARBA" id="ARBA00023125"/>
    </source>
</evidence>
<dbReference type="SUPFAM" id="SSF46785">
    <property type="entry name" value="Winged helix' DNA-binding domain"/>
    <property type="match status" value="1"/>
</dbReference>
<dbReference type="InterPro" id="IPR036390">
    <property type="entry name" value="WH_DNA-bd_sf"/>
</dbReference>
<dbReference type="PANTHER" id="PTHR33204">
    <property type="entry name" value="TRANSCRIPTIONAL REGULATOR, MARR FAMILY"/>
    <property type="match status" value="1"/>
</dbReference>
<dbReference type="RefSeq" id="WP_004040223.1">
    <property type="nucleotide sequence ID" value="NZ_CM001555.1"/>
</dbReference>
<dbReference type="AlphaFoldDB" id="J1ASM3"/>
<evidence type="ECO:0000313" key="5">
    <source>
        <dbReference type="EMBL" id="EJG08058.1"/>
    </source>
</evidence>
<proteinExistence type="predicted"/>
<keyword evidence="3" id="KW-0804">Transcription</keyword>
<dbReference type="STRING" id="28892.Metli_2117"/>
<keyword evidence="6" id="KW-1185">Reference proteome</keyword>
<dbReference type="PROSITE" id="PS51118">
    <property type="entry name" value="HTH_HXLR"/>
    <property type="match status" value="1"/>
</dbReference>
<dbReference type="EMBL" id="CM001555">
    <property type="protein sequence ID" value="EJG08058.1"/>
    <property type="molecule type" value="Genomic_DNA"/>
</dbReference>
<dbReference type="OrthoDB" id="10490at2157"/>
<evidence type="ECO:0000259" key="4">
    <source>
        <dbReference type="PROSITE" id="PS51118"/>
    </source>
</evidence>
<keyword evidence="1" id="KW-0805">Transcription regulation</keyword>
<protein>
    <submittedName>
        <fullName evidence="5">Transcriptional regulator, HxlR family</fullName>
    </submittedName>
</protein>